<evidence type="ECO:0000313" key="4">
    <source>
        <dbReference type="EMBL" id="GIY89270.1"/>
    </source>
</evidence>
<dbReference type="Pfam" id="PF00076">
    <property type="entry name" value="RRM_1"/>
    <property type="match status" value="1"/>
</dbReference>
<dbReference type="SUPFAM" id="SSF54928">
    <property type="entry name" value="RNA-binding domain, RBD"/>
    <property type="match status" value="1"/>
</dbReference>
<evidence type="ECO:0000259" key="3">
    <source>
        <dbReference type="Pfam" id="PF00076"/>
    </source>
</evidence>
<keyword evidence="5" id="KW-1185">Reference proteome</keyword>
<evidence type="ECO:0000256" key="2">
    <source>
        <dbReference type="SAM" id="MobiDB-lite"/>
    </source>
</evidence>
<dbReference type="InterPro" id="IPR012677">
    <property type="entry name" value="Nucleotide-bd_a/b_plait_sf"/>
</dbReference>
<keyword evidence="1" id="KW-0694">RNA-binding</keyword>
<dbReference type="InterPro" id="IPR000504">
    <property type="entry name" value="RRM_dom"/>
</dbReference>
<feature type="domain" description="RRM" evidence="3">
    <location>
        <begin position="114"/>
        <end position="144"/>
    </location>
</feature>
<evidence type="ECO:0000256" key="1">
    <source>
        <dbReference type="ARBA" id="ARBA00022884"/>
    </source>
</evidence>
<gene>
    <name evidence="4" type="primary">CELF3</name>
    <name evidence="4" type="ORF">CDAR_59321</name>
</gene>
<organism evidence="4 5">
    <name type="scientific">Caerostris darwini</name>
    <dbReference type="NCBI Taxonomy" id="1538125"/>
    <lineage>
        <taxon>Eukaryota</taxon>
        <taxon>Metazoa</taxon>
        <taxon>Ecdysozoa</taxon>
        <taxon>Arthropoda</taxon>
        <taxon>Chelicerata</taxon>
        <taxon>Arachnida</taxon>
        <taxon>Araneae</taxon>
        <taxon>Araneomorphae</taxon>
        <taxon>Entelegynae</taxon>
        <taxon>Araneoidea</taxon>
        <taxon>Araneidae</taxon>
        <taxon>Caerostris</taxon>
    </lineage>
</organism>
<sequence>MLHNQISTVHTTQNNEKRHTTSRINTLGHLPQHLKTPGLENGHHSVRLRAAASRTAFHNGQHIYFTPNNSTWKRWKAAKREGWPGWFDGNSRRYEKEELPHSPLKIRRINVCFRAGFVSFDNPASAQAAIQAMNGFQIGMKRLKVQLKRPKDANRPY</sequence>
<feature type="compositionally biased region" description="Polar residues" evidence="2">
    <location>
        <begin position="1"/>
        <end position="14"/>
    </location>
</feature>
<dbReference type="Gene3D" id="3.30.70.330">
    <property type="match status" value="1"/>
</dbReference>
<accession>A0AAV4X521</accession>
<name>A0AAV4X521_9ARAC</name>
<reference evidence="4 5" key="1">
    <citation type="submission" date="2021-06" db="EMBL/GenBank/DDBJ databases">
        <title>Caerostris darwini draft genome.</title>
        <authorList>
            <person name="Kono N."/>
            <person name="Arakawa K."/>
        </authorList>
    </citation>
    <scope>NUCLEOTIDE SEQUENCE [LARGE SCALE GENOMIC DNA]</scope>
</reference>
<dbReference type="AlphaFoldDB" id="A0AAV4X521"/>
<protein>
    <submittedName>
        <fullName evidence="4">CUGBP Elav-like family member 3</fullName>
    </submittedName>
</protein>
<feature type="region of interest" description="Disordered" evidence="2">
    <location>
        <begin position="1"/>
        <end position="21"/>
    </location>
</feature>
<dbReference type="EMBL" id="BPLQ01015594">
    <property type="protein sequence ID" value="GIY89270.1"/>
    <property type="molecule type" value="Genomic_DNA"/>
</dbReference>
<comment type="caution">
    <text evidence="4">The sequence shown here is derived from an EMBL/GenBank/DDBJ whole genome shotgun (WGS) entry which is preliminary data.</text>
</comment>
<dbReference type="InterPro" id="IPR035979">
    <property type="entry name" value="RBD_domain_sf"/>
</dbReference>
<proteinExistence type="predicted"/>
<evidence type="ECO:0000313" key="5">
    <source>
        <dbReference type="Proteomes" id="UP001054837"/>
    </source>
</evidence>
<dbReference type="GO" id="GO:0003723">
    <property type="term" value="F:RNA binding"/>
    <property type="evidence" value="ECO:0007669"/>
    <property type="project" value="UniProtKB-KW"/>
</dbReference>
<dbReference type="Proteomes" id="UP001054837">
    <property type="component" value="Unassembled WGS sequence"/>
</dbReference>